<organism evidence="1 2">
    <name type="scientific">Lentinula aff. detonsa</name>
    <dbReference type="NCBI Taxonomy" id="2804958"/>
    <lineage>
        <taxon>Eukaryota</taxon>
        <taxon>Fungi</taxon>
        <taxon>Dikarya</taxon>
        <taxon>Basidiomycota</taxon>
        <taxon>Agaricomycotina</taxon>
        <taxon>Agaricomycetes</taxon>
        <taxon>Agaricomycetidae</taxon>
        <taxon>Agaricales</taxon>
        <taxon>Marasmiineae</taxon>
        <taxon>Omphalotaceae</taxon>
        <taxon>Lentinula</taxon>
    </lineage>
</organism>
<gene>
    <name evidence="1" type="ORF">GGU10DRAFT_350179</name>
</gene>
<dbReference type="Proteomes" id="UP001163798">
    <property type="component" value="Unassembled WGS sequence"/>
</dbReference>
<sequence>MSMSAALRNPSFPLAVFLFAHPGNAISSLSSILLARMAFAFASHLFLQRPPILILTGVIGSGLNFGCPNLLRDLHPRQNTALKTEPIQMLVQSTLSL</sequence>
<dbReference type="EMBL" id="MU793302">
    <property type="protein sequence ID" value="KAJ3786961.1"/>
    <property type="molecule type" value="Genomic_DNA"/>
</dbReference>
<proteinExistence type="predicted"/>
<dbReference type="AlphaFoldDB" id="A0AA38NDF4"/>
<accession>A0AA38NDF4</accession>
<keyword evidence="2" id="KW-1185">Reference proteome</keyword>
<evidence type="ECO:0000313" key="1">
    <source>
        <dbReference type="EMBL" id="KAJ3786961.1"/>
    </source>
</evidence>
<protein>
    <submittedName>
        <fullName evidence="1">Uncharacterized protein</fullName>
    </submittedName>
</protein>
<evidence type="ECO:0000313" key="2">
    <source>
        <dbReference type="Proteomes" id="UP001163798"/>
    </source>
</evidence>
<reference evidence="1" key="1">
    <citation type="submission" date="2022-08" db="EMBL/GenBank/DDBJ databases">
        <authorList>
            <consortium name="DOE Joint Genome Institute"/>
            <person name="Min B."/>
            <person name="Riley R."/>
            <person name="Sierra-Patev S."/>
            <person name="Naranjo-Ortiz M."/>
            <person name="Looney B."/>
            <person name="Konkel Z."/>
            <person name="Slot J.C."/>
            <person name="Sakamoto Y."/>
            <person name="Steenwyk J.L."/>
            <person name="Rokas A."/>
            <person name="Carro J."/>
            <person name="Camarero S."/>
            <person name="Ferreira P."/>
            <person name="Molpeceres G."/>
            <person name="Ruiz-Duenas F.J."/>
            <person name="Serrano A."/>
            <person name="Henrissat B."/>
            <person name="Drula E."/>
            <person name="Hughes K.W."/>
            <person name="Mata J.L."/>
            <person name="Ishikawa N.K."/>
            <person name="Vargas-Isla R."/>
            <person name="Ushijima S."/>
            <person name="Smith C.A."/>
            <person name="Ahrendt S."/>
            <person name="Andreopoulos W."/>
            <person name="He G."/>
            <person name="Labutti K."/>
            <person name="Lipzen A."/>
            <person name="Ng V."/>
            <person name="Sandor L."/>
            <person name="Barry K."/>
            <person name="Martinez A.T."/>
            <person name="Xiao Y."/>
            <person name="Gibbons J.G."/>
            <person name="Terashima K."/>
            <person name="Hibbett D.S."/>
            <person name="Grigoriev I.V."/>
        </authorList>
    </citation>
    <scope>NUCLEOTIDE SEQUENCE</scope>
    <source>
        <strain evidence="1">TFB10291</strain>
    </source>
</reference>
<comment type="caution">
    <text evidence="1">The sequence shown here is derived from an EMBL/GenBank/DDBJ whole genome shotgun (WGS) entry which is preliminary data.</text>
</comment>
<name>A0AA38NDF4_9AGAR</name>